<protein>
    <submittedName>
        <fullName evidence="8">MATE family efflux transporter</fullName>
    </submittedName>
</protein>
<keyword evidence="2" id="KW-0813">Transport</keyword>
<feature type="transmembrane region" description="Helical" evidence="7">
    <location>
        <begin position="194"/>
        <end position="215"/>
    </location>
</feature>
<reference evidence="9" key="1">
    <citation type="submission" date="2016-10" db="EMBL/GenBank/DDBJ databases">
        <title>Comparative genomics uncovers the prolific and rare metabolic potential of the cyanobacterial genus Moorea.</title>
        <authorList>
            <person name="Leao T."/>
            <person name="Castelao G."/>
            <person name="Korobeynikov A."/>
            <person name="Monroe E.A."/>
            <person name="Podell S."/>
            <person name="Glukhov E."/>
            <person name="Allen E."/>
            <person name="Gerwick W.H."/>
            <person name="Gerwick L."/>
        </authorList>
    </citation>
    <scope>NUCLEOTIDE SEQUENCE [LARGE SCALE GENOMIC DNA]</scope>
    <source>
        <strain evidence="9">JHB</strain>
    </source>
</reference>
<evidence type="ECO:0000256" key="4">
    <source>
        <dbReference type="ARBA" id="ARBA00022692"/>
    </source>
</evidence>
<comment type="subcellular location">
    <subcellularLocation>
        <location evidence="1">Cell membrane</location>
        <topology evidence="1">Multi-pass membrane protein</topology>
    </subcellularLocation>
</comment>
<dbReference type="InterPro" id="IPR002528">
    <property type="entry name" value="MATE_fam"/>
</dbReference>
<feature type="transmembrane region" description="Helical" evidence="7">
    <location>
        <begin position="318"/>
        <end position="342"/>
    </location>
</feature>
<feature type="transmembrane region" description="Helical" evidence="7">
    <location>
        <begin position="136"/>
        <end position="154"/>
    </location>
</feature>
<dbReference type="Pfam" id="PF01554">
    <property type="entry name" value="MatE"/>
    <property type="match status" value="2"/>
</dbReference>
<dbReference type="CDD" id="cd13149">
    <property type="entry name" value="MATE_like_2"/>
    <property type="match status" value="1"/>
</dbReference>
<dbReference type="AlphaFoldDB" id="A0A1D9G736"/>
<evidence type="ECO:0000256" key="5">
    <source>
        <dbReference type="ARBA" id="ARBA00022989"/>
    </source>
</evidence>
<dbReference type="GO" id="GO:0042910">
    <property type="term" value="F:xenobiotic transmembrane transporter activity"/>
    <property type="evidence" value="ECO:0007669"/>
    <property type="project" value="InterPro"/>
</dbReference>
<keyword evidence="4 7" id="KW-0812">Transmembrane</keyword>
<feature type="transmembrane region" description="Helical" evidence="7">
    <location>
        <begin position="354"/>
        <end position="374"/>
    </location>
</feature>
<evidence type="ECO:0000313" key="8">
    <source>
        <dbReference type="EMBL" id="AOY83373.1"/>
    </source>
</evidence>
<dbReference type="InterPro" id="IPR052031">
    <property type="entry name" value="Membrane_Transporter-Flippase"/>
</dbReference>
<evidence type="ECO:0000256" key="6">
    <source>
        <dbReference type="ARBA" id="ARBA00023136"/>
    </source>
</evidence>
<feature type="transmembrane region" description="Helical" evidence="7">
    <location>
        <begin position="52"/>
        <end position="76"/>
    </location>
</feature>
<feature type="transmembrane region" description="Helical" evidence="7">
    <location>
        <begin position="21"/>
        <end position="40"/>
    </location>
</feature>
<feature type="transmembrane region" description="Helical" evidence="7">
    <location>
        <begin position="411"/>
        <end position="434"/>
    </location>
</feature>
<evidence type="ECO:0000256" key="3">
    <source>
        <dbReference type="ARBA" id="ARBA00022475"/>
    </source>
</evidence>
<evidence type="ECO:0000313" key="9">
    <source>
        <dbReference type="Proteomes" id="UP000176944"/>
    </source>
</evidence>
<dbReference type="PIRSF" id="PIRSF006603">
    <property type="entry name" value="DinF"/>
    <property type="match status" value="1"/>
</dbReference>
<evidence type="ECO:0000256" key="7">
    <source>
        <dbReference type="SAM" id="Phobius"/>
    </source>
</evidence>
<feature type="transmembrane region" description="Helical" evidence="7">
    <location>
        <begin position="287"/>
        <end position="306"/>
    </location>
</feature>
<dbReference type="PANTHER" id="PTHR43549">
    <property type="entry name" value="MULTIDRUG RESISTANCE PROTEIN YPNP-RELATED"/>
    <property type="match status" value="1"/>
</dbReference>
<gene>
    <name evidence="8" type="ORF">BJP36_29095</name>
</gene>
<feature type="transmembrane region" description="Helical" evidence="7">
    <location>
        <begin position="386"/>
        <end position="405"/>
    </location>
</feature>
<sequence>MKQNLIEGKVSSQLTRLTIPMIWGVFAVIAFNLIDTYFVGQLGTKPLAAMSFTFPVVMTLGSLAMGLGVGASSVIARAIGEGDLQKVRRLTTDSLTLSLLVVALFTLLGLATIDPLFTALGADADVLPLIRSYMQIWYWGMICLVIPMVGNSAIRASGNTAIPSVIMTVAAFVNIALDPVLILGLGGFPRLELAGAAIATVISRATTLVVALWFLNNRLQMLCFNLPKLKVILESWKKILYVGLPAAGTSMVFPISIGVITGLLAGYGTIAVAGFGIASRIESFSQIVLLALSASIGPFVGQNWGAKKYLRVHQALGLSFLFCLFWGVLVTVILAATAPWLASLFNSNPEVIKITATYLVIVPISYAGAGVILIASSTFNALGKPLPSVVMMVTRMVVLYIPLAYLGSQLFGVNGIFAAACISNVAVGLGAYIWNQKTCDIKTVLALEKESVSAGMGQL</sequence>
<dbReference type="Proteomes" id="UP000176944">
    <property type="component" value="Chromosome"/>
</dbReference>
<feature type="transmembrane region" description="Helical" evidence="7">
    <location>
        <begin position="239"/>
        <end position="267"/>
    </location>
</feature>
<evidence type="ECO:0000256" key="1">
    <source>
        <dbReference type="ARBA" id="ARBA00004651"/>
    </source>
</evidence>
<dbReference type="EMBL" id="CP017708">
    <property type="protein sequence ID" value="AOY83373.1"/>
    <property type="molecule type" value="Genomic_DNA"/>
</dbReference>
<dbReference type="GO" id="GO:0005886">
    <property type="term" value="C:plasma membrane"/>
    <property type="evidence" value="ECO:0007669"/>
    <property type="project" value="UniProtKB-SubCell"/>
</dbReference>
<proteinExistence type="predicted"/>
<keyword evidence="5 7" id="KW-1133">Transmembrane helix</keyword>
<feature type="transmembrane region" description="Helical" evidence="7">
    <location>
        <begin position="97"/>
        <end position="116"/>
    </location>
</feature>
<keyword evidence="3" id="KW-1003">Cell membrane</keyword>
<dbReference type="PANTHER" id="PTHR43549:SF3">
    <property type="entry name" value="MULTIDRUG RESISTANCE PROTEIN YPNP-RELATED"/>
    <property type="match status" value="1"/>
</dbReference>
<dbReference type="InterPro" id="IPR048279">
    <property type="entry name" value="MdtK-like"/>
</dbReference>
<feature type="transmembrane region" description="Helical" evidence="7">
    <location>
        <begin position="166"/>
        <end position="188"/>
    </location>
</feature>
<name>A0A1D9G736_MOOP1</name>
<evidence type="ECO:0000256" key="2">
    <source>
        <dbReference type="ARBA" id="ARBA00022448"/>
    </source>
</evidence>
<keyword evidence="6 7" id="KW-0472">Membrane</keyword>
<accession>A0A1D9G736</accession>
<dbReference type="NCBIfam" id="TIGR00797">
    <property type="entry name" value="matE"/>
    <property type="match status" value="1"/>
</dbReference>
<organism evidence="8 9">
    <name type="scientific">Moorena producens (strain JHB)</name>
    <dbReference type="NCBI Taxonomy" id="1454205"/>
    <lineage>
        <taxon>Bacteria</taxon>
        <taxon>Bacillati</taxon>
        <taxon>Cyanobacteriota</taxon>
        <taxon>Cyanophyceae</taxon>
        <taxon>Coleofasciculales</taxon>
        <taxon>Coleofasciculaceae</taxon>
        <taxon>Moorena</taxon>
    </lineage>
</organism>
<dbReference type="GO" id="GO:0015297">
    <property type="term" value="F:antiporter activity"/>
    <property type="evidence" value="ECO:0007669"/>
    <property type="project" value="InterPro"/>
</dbReference>